<gene>
    <name evidence="2" type="ORF">RSOL_473070</name>
</gene>
<accession>X8JQM0</accession>
<dbReference type="AlphaFoldDB" id="X8JQM0"/>
<name>X8JQM0_9AGAM</name>
<organism evidence="2 3">
    <name type="scientific">Rhizoctonia solani AG-3 Rhs1AP</name>
    <dbReference type="NCBI Taxonomy" id="1086054"/>
    <lineage>
        <taxon>Eukaryota</taxon>
        <taxon>Fungi</taxon>
        <taxon>Dikarya</taxon>
        <taxon>Basidiomycota</taxon>
        <taxon>Agaricomycotina</taxon>
        <taxon>Agaricomycetes</taxon>
        <taxon>Cantharellales</taxon>
        <taxon>Ceratobasidiaceae</taxon>
        <taxon>Rhizoctonia</taxon>
    </lineage>
</organism>
<sequence>MPRAGEQKDFLQSIMGNLEARLADRHGRKGGGVADQDTAGDLRDTESVCPSQSADLEAKKQFEALTAEYEKTQSRRQHARIIFKLAKVAIEHNSEISQLFTSVTGLGITGATPAAGTVVDDQETEDYSFDDDGTPTFPYDANGDEIPDQEGLEVDETGEELGEFEDLDQEDNISVIFQAISDFFG</sequence>
<dbReference type="EMBL" id="JATN01000309">
    <property type="protein sequence ID" value="EUC66230.1"/>
    <property type="molecule type" value="Genomic_DNA"/>
</dbReference>
<dbReference type="Proteomes" id="UP000030108">
    <property type="component" value="Unassembled WGS sequence"/>
</dbReference>
<evidence type="ECO:0000313" key="2">
    <source>
        <dbReference type="EMBL" id="EUC66230.1"/>
    </source>
</evidence>
<evidence type="ECO:0000313" key="3">
    <source>
        <dbReference type="Proteomes" id="UP000030108"/>
    </source>
</evidence>
<evidence type="ECO:0000256" key="1">
    <source>
        <dbReference type="SAM" id="MobiDB-lite"/>
    </source>
</evidence>
<reference evidence="3" key="1">
    <citation type="journal article" date="2014" name="Genome Announc.">
        <title>Draft genome sequence of the plant-pathogenic soil fungus Rhizoctonia solani anastomosis group 3 strain Rhs1AP.</title>
        <authorList>
            <person name="Cubeta M.A."/>
            <person name="Thomas E."/>
            <person name="Dean R.A."/>
            <person name="Jabaji S."/>
            <person name="Neate S.M."/>
            <person name="Tavantzis S."/>
            <person name="Toda T."/>
            <person name="Vilgalys R."/>
            <person name="Bharathan N."/>
            <person name="Fedorova-Abrams N."/>
            <person name="Pakala S.B."/>
            <person name="Pakala S.M."/>
            <person name="Zafar N."/>
            <person name="Joardar V."/>
            <person name="Losada L."/>
            <person name="Nierman W.C."/>
        </authorList>
    </citation>
    <scope>NUCLEOTIDE SEQUENCE [LARGE SCALE GENOMIC DNA]</scope>
    <source>
        <strain evidence="3">AG-3</strain>
    </source>
</reference>
<protein>
    <submittedName>
        <fullName evidence="2">Uncharacterized protein</fullName>
    </submittedName>
</protein>
<feature type="region of interest" description="Disordered" evidence="1">
    <location>
        <begin position="23"/>
        <end position="54"/>
    </location>
</feature>
<proteinExistence type="predicted"/>
<comment type="caution">
    <text evidence="2">The sequence shown here is derived from an EMBL/GenBank/DDBJ whole genome shotgun (WGS) entry which is preliminary data.</text>
</comment>